<evidence type="ECO:0000256" key="9">
    <source>
        <dbReference type="ARBA" id="ARBA00022824"/>
    </source>
</evidence>
<dbReference type="AlphaFoldDB" id="U4L838"/>
<dbReference type="PANTHER" id="PTHR13923:SF11">
    <property type="entry name" value="SECRETORY 31, ISOFORM D"/>
    <property type="match status" value="1"/>
</dbReference>
<dbReference type="Pfam" id="PF12931">
    <property type="entry name" value="TPR_Sec16"/>
    <property type="match status" value="1"/>
</dbReference>
<dbReference type="SMART" id="SM00320">
    <property type="entry name" value="WD40"/>
    <property type="match status" value="5"/>
</dbReference>
<feature type="compositionally biased region" description="Polar residues" evidence="16">
    <location>
        <begin position="825"/>
        <end position="847"/>
    </location>
</feature>
<evidence type="ECO:0000256" key="6">
    <source>
        <dbReference type="ARBA" id="ARBA00022448"/>
    </source>
</evidence>
<evidence type="ECO:0000256" key="2">
    <source>
        <dbReference type="ARBA" id="ARBA00004397"/>
    </source>
</evidence>
<dbReference type="GO" id="GO:0015031">
    <property type="term" value="P:protein transport"/>
    <property type="evidence" value="ECO:0007669"/>
    <property type="project" value="UniProtKB-KW"/>
</dbReference>
<dbReference type="Pfam" id="PF00400">
    <property type="entry name" value="WD40"/>
    <property type="match status" value="1"/>
</dbReference>
<evidence type="ECO:0000256" key="7">
    <source>
        <dbReference type="ARBA" id="ARBA00022574"/>
    </source>
</evidence>
<keyword evidence="10" id="KW-0931">ER-Golgi transport</keyword>
<evidence type="ECO:0000256" key="14">
    <source>
        <dbReference type="ARBA" id="ARBA00025471"/>
    </source>
</evidence>
<protein>
    <recommendedName>
        <fullName evidence="5">Protein transport protein SEC31</fullName>
    </recommendedName>
    <alternativeName>
        <fullName evidence="4">Protein transport protein sec31</fullName>
    </alternativeName>
</protein>
<dbReference type="GO" id="GO:0007029">
    <property type="term" value="P:endoplasmic reticulum organization"/>
    <property type="evidence" value="ECO:0007669"/>
    <property type="project" value="TreeGrafter"/>
</dbReference>
<dbReference type="EMBL" id="HF935853">
    <property type="protein sequence ID" value="CCX13539.1"/>
    <property type="molecule type" value="Genomic_DNA"/>
</dbReference>
<name>U4L838_PYROM</name>
<dbReference type="GO" id="GO:0030127">
    <property type="term" value="C:COPII vesicle coat"/>
    <property type="evidence" value="ECO:0007669"/>
    <property type="project" value="TreeGrafter"/>
</dbReference>
<evidence type="ECO:0000256" key="3">
    <source>
        <dbReference type="ARBA" id="ARBA00009358"/>
    </source>
</evidence>
<dbReference type="FunFam" id="1.20.940.10:FF:000007">
    <property type="entry name" value="Protein transport protein (SEC31), putative"/>
    <property type="match status" value="1"/>
</dbReference>
<feature type="compositionally biased region" description="Polar residues" evidence="16">
    <location>
        <begin position="867"/>
        <end position="883"/>
    </location>
</feature>
<keyword evidence="12" id="KW-0472">Membrane</keyword>
<keyword evidence="8" id="KW-0677">Repeat</keyword>
<comment type="similarity">
    <text evidence="3">Belongs to the WD repeat SEC31 family.</text>
</comment>
<keyword evidence="9" id="KW-0256">Endoplasmic reticulum</keyword>
<dbReference type="Gene3D" id="1.25.40.1030">
    <property type="match status" value="1"/>
</dbReference>
<keyword evidence="6" id="KW-0813">Transport</keyword>
<dbReference type="eggNOG" id="KOG0307">
    <property type="taxonomic scope" value="Eukaryota"/>
</dbReference>
<evidence type="ECO:0000256" key="15">
    <source>
        <dbReference type="PROSITE-ProRule" id="PRU00221"/>
    </source>
</evidence>
<feature type="compositionally biased region" description="Pro residues" evidence="16">
    <location>
        <begin position="1103"/>
        <end position="1122"/>
    </location>
</feature>
<evidence type="ECO:0000313" key="19">
    <source>
        <dbReference type="Proteomes" id="UP000018144"/>
    </source>
</evidence>
<evidence type="ECO:0000256" key="8">
    <source>
        <dbReference type="ARBA" id="ARBA00022737"/>
    </source>
</evidence>
<evidence type="ECO:0000256" key="11">
    <source>
        <dbReference type="ARBA" id="ARBA00022927"/>
    </source>
</evidence>
<keyword evidence="19" id="KW-1185">Reference proteome</keyword>
<comment type="function">
    <text evidence="14">Component of the coat protein complex II (COPII) which promotes the formation of transport vesicles from the endoplasmic reticulum (ER). The coat has two main functions, the physical deformation of the endoplasmic reticulum membrane into vesicles and the selection of cargo molecules.</text>
</comment>
<feature type="compositionally biased region" description="Pro residues" evidence="16">
    <location>
        <begin position="1130"/>
        <end position="1140"/>
    </location>
</feature>
<feature type="region of interest" description="Disordered" evidence="16">
    <location>
        <begin position="819"/>
        <end position="1149"/>
    </location>
</feature>
<feature type="region of interest" description="Disordered" evidence="16">
    <location>
        <begin position="463"/>
        <end position="494"/>
    </location>
</feature>
<keyword evidence="7 15" id="KW-0853">WD repeat</keyword>
<feature type="repeat" description="WD" evidence="15">
    <location>
        <begin position="162"/>
        <end position="204"/>
    </location>
</feature>
<dbReference type="InterPro" id="IPR024298">
    <property type="entry name" value="Sec16_Sec23-bd"/>
</dbReference>
<evidence type="ECO:0000256" key="13">
    <source>
        <dbReference type="ARBA" id="ARBA00023329"/>
    </source>
</evidence>
<dbReference type="GO" id="GO:0090110">
    <property type="term" value="P:COPII-coated vesicle cargo loading"/>
    <property type="evidence" value="ECO:0007669"/>
    <property type="project" value="TreeGrafter"/>
</dbReference>
<dbReference type="GO" id="GO:0005198">
    <property type="term" value="F:structural molecule activity"/>
    <property type="evidence" value="ECO:0007669"/>
    <property type="project" value="TreeGrafter"/>
</dbReference>
<dbReference type="InterPro" id="IPR001680">
    <property type="entry name" value="WD40_rpt"/>
</dbReference>
<sequence>MAKLRDIQRTAAFAWSPNSDPLIATGTQAGAVSADFSDNTQLELWDLDLGGDSQAELSPVASVETDSKFNDIAWGRQSNDKPRGIIAGGMENGSLDLWSADALLDKSSNPLISQTTRHTGAIKALQFNPFKPELLATAGVGGELYLWDLNDSTNTPHMFGNKAARADDLNCLDWNKKVSNILITGGSGGFVTVWDLRTKKDSITINNLNRKAVSAVAWHPLVDTQLLTATSDDTNPVVLMWDLKNANAPLRTLSGHTAGVLSLSWCKQDSDLLLSSGKDNRTICWNPESGEMLGEFPIVTNWTFKTSFNPRNPSYIATASYDGKIAVHTLQNTNPNVDGAANTASGDDFFSRASNAQTSSFSLKQTPKWLQRPAGATFGFGGKLVSFKSDPATKKSTVKITTVAVDPKVNEATERFEKAIKEGNLVSMCDEKAQDAKSEEEKSEWAVLKALFEQDTKSKLVEHLGFRPEDISTPTPEKEDDAEAPAEETGDSGDFLASLSVGSSQSARINDPFQIYNGDDTEADKAITKAVVLGEYERAVDVCLKEDRISDAFMLAICGGDKCIDKVKAAYFKKKTNGPSYLRLLASVVGGNMWDVVHNADVQNWKEVVVALCKHGEEREFQDLIEALGDRLEEEFQSKKDTELRQAALSCYLIGSKLQKVVNIWITDLQNTEKADTQEQSEDSAFSVHVKSLQNFIEKVTVFREAVKFVDDEKNLSAGWKLSSLYEKYKEYADVVAEHGQIEVAGKYLALLPVEYPAAEAARDRVKQATRSAPAAVAPTSTGRYPAPVVQPAAVPSVSGMGGMGYAAQAPRPAPVSAYPGSNHYVPTQPTQPIANPYAPTQPTQPIANPYAPTQPIQSRYPVPASQAPTGQFTAMSSMRTSSIPPPPPPKQTTGTANWNDTPDVVRPARRATPAAPQQASTSPFSGSNPYGPPQASQPPPPPGRFGTPPVPSSLPPPPGRFGTPPVPATLPPPPGRFGTPPQPNQAPAPSPYGAPPQAAQPPPPGRYAPPPQAAQPPAGPYGAPVQAAQPPPPPGRYAPPPQAGQPPAGPYGAPPQAAQPPPPAGLYGAPPQATQPPPPGRYGPPPQAAQPPPAAYGAPPQASRPPPPSNYAPPPAQPGFPPQAVASPPQQPTPTPPPSKHPKGDRSHIPAQYMPIYELLSADMERVKSKAPAALARQVSDTEKRLGILFDHINNEELLTPSTLEDMLILARAVAARDFNTAQSIQVNLTTNKTTECAQWMTGVKRLIDMSKVAE</sequence>
<keyword evidence="13" id="KW-0968">Cytoplasmic vesicle</keyword>
<dbReference type="SUPFAM" id="SSF50978">
    <property type="entry name" value="WD40 repeat-like"/>
    <property type="match status" value="1"/>
</dbReference>
<feature type="compositionally biased region" description="Acidic residues" evidence="16">
    <location>
        <begin position="478"/>
        <end position="491"/>
    </location>
</feature>
<dbReference type="PROSITE" id="PS50082">
    <property type="entry name" value="WD_REPEATS_2"/>
    <property type="match status" value="3"/>
</dbReference>
<dbReference type="PANTHER" id="PTHR13923">
    <property type="entry name" value="SEC31-RELATED PROTEIN"/>
    <property type="match status" value="1"/>
</dbReference>
<keyword evidence="11" id="KW-0653">Protein transport</keyword>
<feature type="compositionally biased region" description="Pro residues" evidence="16">
    <location>
        <begin position="1030"/>
        <end position="1065"/>
    </location>
</feature>
<evidence type="ECO:0000256" key="12">
    <source>
        <dbReference type="ARBA" id="ARBA00023136"/>
    </source>
</evidence>
<dbReference type="OrthoDB" id="542917at2759"/>
<evidence type="ECO:0000256" key="4">
    <source>
        <dbReference type="ARBA" id="ARBA00013507"/>
    </source>
</evidence>
<feature type="domain" description="Sec16 Sec23-binding" evidence="17">
    <location>
        <begin position="528"/>
        <end position="749"/>
    </location>
</feature>
<proteinExistence type="inferred from homology"/>
<organism evidence="18 19">
    <name type="scientific">Pyronema omphalodes (strain CBS 100304)</name>
    <name type="common">Pyronema confluens</name>
    <dbReference type="NCBI Taxonomy" id="1076935"/>
    <lineage>
        <taxon>Eukaryota</taxon>
        <taxon>Fungi</taxon>
        <taxon>Dikarya</taxon>
        <taxon>Ascomycota</taxon>
        <taxon>Pezizomycotina</taxon>
        <taxon>Pezizomycetes</taxon>
        <taxon>Pezizales</taxon>
        <taxon>Pyronemataceae</taxon>
        <taxon>Pyronema</taxon>
    </lineage>
</organism>
<dbReference type="OMA" id="WLERPCG"/>
<evidence type="ECO:0000259" key="17">
    <source>
        <dbReference type="Pfam" id="PF12931"/>
    </source>
</evidence>
<dbReference type="GO" id="GO:0005789">
    <property type="term" value="C:endoplasmic reticulum membrane"/>
    <property type="evidence" value="ECO:0007669"/>
    <property type="project" value="UniProtKB-SubCell"/>
</dbReference>
<evidence type="ECO:0000256" key="10">
    <source>
        <dbReference type="ARBA" id="ARBA00022892"/>
    </source>
</evidence>
<feature type="compositionally biased region" description="Low complexity" evidence="16">
    <location>
        <begin position="911"/>
        <end position="924"/>
    </location>
</feature>
<feature type="compositionally biased region" description="Pro residues" evidence="16">
    <location>
        <begin position="931"/>
        <end position="1020"/>
    </location>
</feature>
<evidence type="ECO:0000313" key="18">
    <source>
        <dbReference type="EMBL" id="CCX13539.1"/>
    </source>
</evidence>
<comment type="subcellular location">
    <subcellularLocation>
        <location evidence="1">Cytoplasmic vesicle</location>
        <location evidence="1">COPII-coated vesicle membrane</location>
        <topology evidence="1">Peripheral membrane protein</topology>
        <orientation evidence="1">Cytoplasmic side</orientation>
    </subcellularLocation>
    <subcellularLocation>
        <location evidence="2">Endoplasmic reticulum membrane</location>
        <topology evidence="2">Peripheral membrane protein</topology>
        <orientation evidence="2">Cytoplasmic side</orientation>
    </subcellularLocation>
</comment>
<dbReference type="Gene3D" id="2.130.10.10">
    <property type="entry name" value="YVTN repeat-like/Quinoprotein amine dehydrogenase"/>
    <property type="match status" value="1"/>
</dbReference>
<dbReference type="InterPro" id="IPR036322">
    <property type="entry name" value="WD40_repeat_dom_sf"/>
</dbReference>
<evidence type="ECO:0000256" key="1">
    <source>
        <dbReference type="ARBA" id="ARBA00004299"/>
    </source>
</evidence>
<feature type="compositionally biased region" description="Polar residues" evidence="16">
    <location>
        <begin position="892"/>
        <end position="901"/>
    </location>
</feature>
<evidence type="ECO:0000256" key="16">
    <source>
        <dbReference type="SAM" id="MobiDB-lite"/>
    </source>
</evidence>
<dbReference type="InterPro" id="IPR015943">
    <property type="entry name" value="WD40/YVTN_repeat-like_dom_sf"/>
</dbReference>
<gene>
    <name evidence="18" type="ORF">PCON_13132</name>
</gene>
<dbReference type="GO" id="GO:0070971">
    <property type="term" value="C:endoplasmic reticulum exit site"/>
    <property type="evidence" value="ECO:0007669"/>
    <property type="project" value="TreeGrafter"/>
</dbReference>
<reference evidence="18 19" key="1">
    <citation type="journal article" date="2013" name="PLoS Genet.">
        <title>The genome and development-dependent transcriptomes of Pyronema confluens: a window into fungal evolution.</title>
        <authorList>
            <person name="Traeger S."/>
            <person name="Altegoer F."/>
            <person name="Freitag M."/>
            <person name="Gabaldon T."/>
            <person name="Kempken F."/>
            <person name="Kumar A."/>
            <person name="Marcet-Houben M."/>
            <person name="Poggeler S."/>
            <person name="Stajich J.E."/>
            <person name="Nowrousian M."/>
        </authorList>
    </citation>
    <scope>NUCLEOTIDE SEQUENCE [LARGE SCALE GENOMIC DNA]</scope>
    <source>
        <strain evidence="19">CBS 100304</strain>
        <tissue evidence="18">Vegetative mycelium</tissue>
    </source>
</reference>
<feature type="repeat" description="WD" evidence="15">
    <location>
        <begin position="115"/>
        <end position="157"/>
    </location>
</feature>
<dbReference type="Proteomes" id="UP000018144">
    <property type="component" value="Unassembled WGS sequence"/>
</dbReference>
<feature type="repeat" description="WD" evidence="15">
    <location>
        <begin position="253"/>
        <end position="295"/>
    </location>
</feature>
<evidence type="ECO:0000256" key="5">
    <source>
        <dbReference type="ARBA" id="ARBA00021236"/>
    </source>
</evidence>
<dbReference type="FunFam" id="2.130.10.10:FF:000193">
    <property type="entry name" value="Protein transport protein SEC31, putative"/>
    <property type="match status" value="1"/>
</dbReference>
<accession>U4L838</accession>
<feature type="compositionally biased region" description="Pro residues" evidence="16">
    <location>
        <begin position="1074"/>
        <end position="1095"/>
    </location>
</feature>
<dbReference type="Gene3D" id="1.20.940.10">
    <property type="entry name" value="Functional domain of the splicing factor Prp18"/>
    <property type="match status" value="1"/>
</dbReference>
<dbReference type="STRING" id="1076935.U4L838"/>
<dbReference type="InterPro" id="IPR040251">
    <property type="entry name" value="SEC31-like"/>
</dbReference>